<keyword evidence="1" id="KW-0238">DNA-binding</keyword>
<dbReference type="PANTHER" id="PTHR46558:SF11">
    <property type="entry name" value="HTH-TYPE TRANSCRIPTIONAL REGULATOR XRE"/>
    <property type="match status" value="1"/>
</dbReference>
<dbReference type="AlphaFoldDB" id="A4J788"/>
<accession>A4J788</accession>
<sequence>MFAKRLIELRTREKLTQKELAAKLNLGRGALSLYEIGQREPDLQTVKNMADYFNVSADYLLGRTKVMSGNERVQLDPLYVDMIRAWENKKGTPEQMKEALEINHGYIELIKEWEKEGMSPNKVKEIWNKMLEVKSLLDSPKKK</sequence>
<dbReference type="STRING" id="349161.Dred_2431"/>
<dbReference type="InterPro" id="IPR001387">
    <property type="entry name" value="Cro/C1-type_HTH"/>
</dbReference>
<evidence type="ECO:0000313" key="4">
    <source>
        <dbReference type="Proteomes" id="UP000001556"/>
    </source>
</evidence>
<dbReference type="Pfam" id="PF01381">
    <property type="entry name" value="HTH_3"/>
    <property type="match status" value="1"/>
</dbReference>
<dbReference type="HOGENOM" id="CLU_066192_4_0_9"/>
<dbReference type="PROSITE" id="PS50943">
    <property type="entry name" value="HTH_CROC1"/>
    <property type="match status" value="1"/>
</dbReference>
<name>A4J788_DESRM</name>
<evidence type="ECO:0000256" key="1">
    <source>
        <dbReference type="ARBA" id="ARBA00023125"/>
    </source>
</evidence>
<evidence type="ECO:0000259" key="2">
    <source>
        <dbReference type="PROSITE" id="PS50943"/>
    </source>
</evidence>
<protein>
    <submittedName>
        <fullName evidence="3">Transcriptional regulator, XRE family</fullName>
    </submittedName>
</protein>
<gene>
    <name evidence="3" type="ordered locus">Dred_2431</name>
</gene>
<dbReference type="InterPro" id="IPR010982">
    <property type="entry name" value="Lambda_DNA-bd_dom_sf"/>
</dbReference>
<dbReference type="SMART" id="SM00530">
    <property type="entry name" value="HTH_XRE"/>
    <property type="match status" value="1"/>
</dbReference>
<dbReference type="Proteomes" id="UP000001556">
    <property type="component" value="Chromosome"/>
</dbReference>
<dbReference type="eggNOG" id="COG1476">
    <property type="taxonomic scope" value="Bacteria"/>
</dbReference>
<dbReference type="CDD" id="cd00093">
    <property type="entry name" value="HTH_XRE"/>
    <property type="match status" value="1"/>
</dbReference>
<proteinExistence type="predicted"/>
<dbReference type="Gene3D" id="1.10.260.40">
    <property type="entry name" value="lambda repressor-like DNA-binding domains"/>
    <property type="match status" value="1"/>
</dbReference>
<organism evidence="3 4">
    <name type="scientific">Desulforamulus reducens (strain ATCC BAA-1160 / DSM 100696 / MI-1)</name>
    <name type="common">Desulfotomaculum reducens</name>
    <dbReference type="NCBI Taxonomy" id="349161"/>
    <lineage>
        <taxon>Bacteria</taxon>
        <taxon>Bacillati</taxon>
        <taxon>Bacillota</taxon>
        <taxon>Clostridia</taxon>
        <taxon>Eubacteriales</taxon>
        <taxon>Peptococcaceae</taxon>
        <taxon>Desulforamulus</taxon>
    </lineage>
</organism>
<dbReference type="EMBL" id="CP000612">
    <property type="protein sequence ID" value="ABO50941.1"/>
    <property type="molecule type" value="Genomic_DNA"/>
</dbReference>
<dbReference type="RefSeq" id="WP_011878739.1">
    <property type="nucleotide sequence ID" value="NC_009253.1"/>
</dbReference>
<feature type="domain" description="HTH cro/C1-type" evidence="2">
    <location>
        <begin position="6"/>
        <end position="60"/>
    </location>
</feature>
<dbReference type="SUPFAM" id="SSF47413">
    <property type="entry name" value="lambda repressor-like DNA-binding domains"/>
    <property type="match status" value="1"/>
</dbReference>
<dbReference type="PANTHER" id="PTHR46558">
    <property type="entry name" value="TRACRIPTIONAL REGULATORY PROTEIN-RELATED-RELATED"/>
    <property type="match status" value="1"/>
</dbReference>
<dbReference type="OrthoDB" id="1786861at2"/>
<evidence type="ECO:0000313" key="3">
    <source>
        <dbReference type="EMBL" id="ABO50941.1"/>
    </source>
</evidence>
<dbReference type="KEGG" id="drm:Dred_2431"/>
<keyword evidence="4" id="KW-1185">Reference proteome</keyword>
<reference evidence="3 4" key="1">
    <citation type="submission" date="2007-03" db="EMBL/GenBank/DDBJ databases">
        <title>Complete sequence of Desulfotomaculum reducens MI-1.</title>
        <authorList>
            <consortium name="US DOE Joint Genome Institute"/>
            <person name="Copeland A."/>
            <person name="Lucas S."/>
            <person name="Lapidus A."/>
            <person name="Barry K."/>
            <person name="Detter J.C."/>
            <person name="Glavina del Rio T."/>
            <person name="Hammon N."/>
            <person name="Israni S."/>
            <person name="Dalin E."/>
            <person name="Tice H."/>
            <person name="Pitluck S."/>
            <person name="Sims D."/>
            <person name="Brettin T."/>
            <person name="Bruce D."/>
            <person name="Han C."/>
            <person name="Tapia R."/>
            <person name="Schmutz J."/>
            <person name="Larimer F."/>
            <person name="Land M."/>
            <person name="Hauser L."/>
            <person name="Kyrpides N."/>
            <person name="Kim E."/>
            <person name="Tebo B.M."/>
            <person name="Richardson P."/>
        </authorList>
    </citation>
    <scope>NUCLEOTIDE SEQUENCE [LARGE SCALE GENOMIC DNA]</scope>
    <source>
        <strain evidence="3 4">MI-1</strain>
    </source>
</reference>
<dbReference type="GO" id="GO:0003677">
    <property type="term" value="F:DNA binding"/>
    <property type="evidence" value="ECO:0007669"/>
    <property type="project" value="UniProtKB-KW"/>
</dbReference>